<dbReference type="RefSeq" id="WP_209335671.1">
    <property type="nucleotide sequence ID" value="NZ_JAGIYY010000004.1"/>
</dbReference>
<evidence type="ECO:0000313" key="2">
    <source>
        <dbReference type="EMBL" id="MBP0439633.1"/>
    </source>
</evidence>
<comment type="caution">
    <text evidence="2">The sequence shown here is derived from an EMBL/GenBank/DDBJ whole genome shotgun (WGS) entry which is preliminary data.</text>
</comment>
<name>A0A8J7R2F0_9HYPH</name>
<protein>
    <submittedName>
        <fullName evidence="2">GNAT family N-acetyltransferase</fullName>
        <ecNumber evidence="2">2.3.1.-</ecNumber>
    </submittedName>
</protein>
<dbReference type="SUPFAM" id="SSF55729">
    <property type="entry name" value="Acyl-CoA N-acyltransferases (Nat)"/>
    <property type="match status" value="1"/>
</dbReference>
<dbReference type="Proteomes" id="UP000666240">
    <property type="component" value="Unassembled WGS sequence"/>
</dbReference>
<proteinExistence type="predicted"/>
<evidence type="ECO:0000313" key="3">
    <source>
        <dbReference type="Proteomes" id="UP000666240"/>
    </source>
</evidence>
<reference evidence="2" key="1">
    <citation type="submission" date="2021-03" db="EMBL/GenBank/DDBJ databases">
        <title>Genome sequencing and assembly of Tianweitania sediminis.</title>
        <authorList>
            <person name="Chhetri G."/>
        </authorList>
    </citation>
    <scope>NUCLEOTIDE SEQUENCE</scope>
    <source>
        <strain evidence="2">Z8</strain>
    </source>
</reference>
<keyword evidence="3" id="KW-1185">Reference proteome</keyword>
<dbReference type="Gene3D" id="3.40.630.30">
    <property type="match status" value="1"/>
</dbReference>
<gene>
    <name evidence="2" type="ORF">J5Y06_13310</name>
</gene>
<dbReference type="GO" id="GO:0016746">
    <property type="term" value="F:acyltransferase activity"/>
    <property type="evidence" value="ECO:0007669"/>
    <property type="project" value="UniProtKB-KW"/>
</dbReference>
<dbReference type="InterPro" id="IPR016181">
    <property type="entry name" value="Acyl_CoA_acyltransferase"/>
</dbReference>
<keyword evidence="2" id="KW-0012">Acyltransferase</keyword>
<organism evidence="2 3">
    <name type="scientific">Tianweitania sediminis</name>
    <dbReference type="NCBI Taxonomy" id="1502156"/>
    <lineage>
        <taxon>Bacteria</taxon>
        <taxon>Pseudomonadati</taxon>
        <taxon>Pseudomonadota</taxon>
        <taxon>Alphaproteobacteria</taxon>
        <taxon>Hyphomicrobiales</taxon>
        <taxon>Phyllobacteriaceae</taxon>
        <taxon>Tianweitania</taxon>
    </lineage>
</organism>
<dbReference type="EC" id="2.3.1.-" evidence="2"/>
<accession>A0A8J7R2F0</accession>
<sequence>MVDAVLAGHSGADMQVQAGSPVDVTLAFTPAGSAVLERYRAFAAAVPKGPAQHPVWVEAWGATSSSRLVMMEISHRGAVVLMMPLEIIRRRGLTIARAIGGTHANGNFPASDPSFARNLSAELTHEIDRSIRRSDLDADLVLVERQAHEIGGHANPLAALASTESPNVALAVDLNNGFGAVLDRVGRKRRLKKHRAQTRKLEAAGGFGHREAKTEAEVEALLAAFLQQKGERFRKLGIENVFTDHQRFFEQLFKRSLAEAETPFRLHALEVGDKLRAVTGSSHLGDRVICEFSSIAEDELLQVSPGDFLSFLNIEAAADQGATVYDFSVGDEPYKRGWCDLVSTQFDVAVPLTLRGRAYAALLIAASRAKRQVKSNERLWSMVKRLRRSKAAASGATAEADD</sequence>
<evidence type="ECO:0000259" key="1">
    <source>
        <dbReference type="Pfam" id="PF13480"/>
    </source>
</evidence>
<dbReference type="EMBL" id="JAGIYY010000004">
    <property type="protein sequence ID" value="MBP0439633.1"/>
    <property type="molecule type" value="Genomic_DNA"/>
</dbReference>
<keyword evidence="2" id="KW-0808">Transferase</keyword>
<dbReference type="AlphaFoldDB" id="A0A8J7R2F0"/>
<dbReference type="Pfam" id="PF13480">
    <property type="entry name" value="Acetyltransf_6"/>
    <property type="match status" value="1"/>
</dbReference>
<feature type="domain" description="BioF2-like acetyltransferase" evidence="1">
    <location>
        <begin position="189"/>
        <end position="336"/>
    </location>
</feature>
<dbReference type="InterPro" id="IPR038740">
    <property type="entry name" value="BioF2-like_GNAT_dom"/>
</dbReference>